<name>A0A0T9UTD4_YERIN</name>
<evidence type="ECO:0000313" key="1">
    <source>
        <dbReference type="EMBL" id="OVZ88117.1"/>
    </source>
</evidence>
<dbReference type="EMBL" id="NHOI01000008">
    <property type="protein sequence ID" value="OVZ88117.1"/>
    <property type="molecule type" value="Genomic_DNA"/>
</dbReference>
<organism evidence="1 2">
    <name type="scientific">Yersinia intermedia</name>
    <dbReference type="NCBI Taxonomy" id="631"/>
    <lineage>
        <taxon>Bacteria</taxon>
        <taxon>Pseudomonadati</taxon>
        <taxon>Pseudomonadota</taxon>
        <taxon>Gammaproteobacteria</taxon>
        <taxon>Enterobacterales</taxon>
        <taxon>Yersiniaceae</taxon>
        <taxon>Yersinia</taxon>
    </lineage>
</organism>
<gene>
    <name evidence="1" type="ORF">CBW57_06350</name>
</gene>
<reference evidence="1 2" key="1">
    <citation type="submission" date="2017-05" db="EMBL/GenBank/DDBJ databases">
        <title>Whole genome sequencing of Yersinia kristensenii.</title>
        <authorList>
            <person name="Campioni F."/>
        </authorList>
    </citation>
    <scope>NUCLEOTIDE SEQUENCE [LARGE SCALE GENOMIC DNA]</scope>
    <source>
        <strain evidence="1 2">CFSAN060536</strain>
    </source>
</reference>
<comment type="caution">
    <text evidence="1">The sequence shown here is derived from an EMBL/GenBank/DDBJ whole genome shotgun (WGS) entry which is preliminary data.</text>
</comment>
<dbReference type="AlphaFoldDB" id="A0A0T9UTD4"/>
<proteinExistence type="predicted"/>
<evidence type="ECO:0000313" key="2">
    <source>
        <dbReference type="Proteomes" id="UP000196440"/>
    </source>
</evidence>
<dbReference type="Proteomes" id="UP000196440">
    <property type="component" value="Unassembled WGS sequence"/>
</dbReference>
<sequence length="80" mass="9631">MSEIAEYLDDRNMGNLETMSLDEYKYHLEHEHFLFVEGHGFLVDDFTGRRFAASQEQLDLLIAYLQKQREEMSEHDKRYV</sequence>
<dbReference type="GeneID" id="82552677"/>
<protein>
    <submittedName>
        <fullName evidence="1">Uncharacterized protein</fullName>
    </submittedName>
</protein>
<accession>A0A0T9UTD4</accession>
<dbReference type="RefSeq" id="WP_046694461.1">
    <property type="nucleotide sequence ID" value="NZ_CBCPKE010000020.1"/>
</dbReference>